<evidence type="ECO:0000313" key="2">
    <source>
        <dbReference type="EMBL" id="MBA2890566.1"/>
    </source>
</evidence>
<dbReference type="RefSeq" id="WP_181609380.1">
    <property type="nucleotide sequence ID" value="NZ_BAABAM010000006.1"/>
</dbReference>
<feature type="domain" description="DUF6875" evidence="1">
    <location>
        <begin position="37"/>
        <end position="208"/>
    </location>
</feature>
<accession>A0A7W0CGA8</accession>
<dbReference type="Proteomes" id="UP000530928">
    <property type="component" value="Unassembled WGS sequence"/>
</dbReference>
<gene>
    <name evidence="2" type="ORF">HNR30_001907</name>
</gene>
<dbReference type="InterPro" id="IPR049240">
    <property type="entry name" value="DUF6875"/>
</dbReference>
<dbReference type="Pfam" id="PF21780">
    <property type="entry name" value="DUF6875"/>
    <property type="match status" value="1"/>
</dbReference>
<comment type="caution">
    <text evidence="2">The sequence shown here is derived from an EMBL/GenBank/DDBJ whole genome shotgun (WGS) entry which is preliminary data.</text>
</comment>
<sequence length="218" mass="23874">MITHPTDPSLMLFDPGDVAAQEPPHPLVRQYATELGAVVAWAHEYLCRPHPELGRRGPVCPYTQASLERGLFRLAVEPGHDAGSPGVMDRYREWFTILAPPGRADSVHAAILVLLPGMAGRLELIDEAQRLLKDTYVADGLMIGEFHPGPPPKAGLWNPGFRPLHAPVPMLVIRHMVATDLPFLADDPAHLEAYQARFGDQIPGRLRDAFPAVAAGER</sequence>
<keyword evidence="3" id="KW-1185">Reference proteome</keyword>
<evidence type="ECO:0000313" key="3">
    <source>
        <dbReference type="Proteomes" id="UP000530928"/>
    </source>
</evidence>
<dbReference type="EMBL" id="JACDUR010000002">
    <property type="protein sequence ID" value="MBA2890566.1"/>
    <property type="molecule type" value="Genomic_DNA"/>
</dbReference>
<evidence type="ECO:0000259" key="1">
    <source>
        <dbReference type="Pfam" id="PF21780"/>
    </source>
</evidence>
<dbReference type="AlphaFoldDB" id="A0A7W0CGA8"/>
<proteinExistence type="predicted"/>
<organism evidence="2 3">
    <name type="scientific">Nonomuraea soli</name>
    <dbReference type="NCBI Taxonomy" id="1032476"/>
    <lineage>
        <taxon>Bacteria</taxon>
        <taxon>Bacillati</taxon>
        <taxon>Actinomycetota</taxon>
        <taxon>Actinomycetes</taxon>
        <taxon>Streptosporangiales</taxon>
        <taxon>Streptosporangiaceae</taxon>
        <taxon>Nonomuraea</taxon>
    </lineage>
</organism>
<reference evidence="2 3" key="1">
    <citation type="submission" date="2020-07" db="EMBL/GenBank/DDBJ databases">
        <title>Genomic Encyclopedia of Type Strains, Phase IV (KMG-IV): sequencing the most valuable type-strain genomes for metagenomic binning, comparative biology and taxonomic classification.</title>
        <authorList>
            <person name="Goeker M."/>
        </authorList>
    </citation>
    <scope>NUCLEOTIDE SEQUENCE [LARGE SCALE GENOMIC DNA]</scope>
    <source>
        <strain evidence="2 3">DSM 45533</strain>
    </source>
</reference>
<name>A0A7W0CGA8_9ACTN</name>
<protein>
    <recommendedName>
        <fullName evidence="1">DUF6875 domain-containing protein</fullName>
    </recommendedName>
</protein>